<proteinExistence type="predicted"/>
<dbReference type="Pfam" id="PF05954">
    <property type="entry name" value="Phage_GPD"/>
    <property type="match status" value="1"/>
</dbReference>
<dbReference type="Gene3D" id="2.30.110.50">
    <property type="match status" value="1"/>
</dbReference>
<protein>
    <submittedName>
        <fullName evidence="1">Contractile injection system protein, VgrG/Pvc8 family</fullName>
    </submittedName>
</protein>
<reference evidence="1" key="1">
    <citation type="submission" date="2022-11" db="EMBL/GenBank/DDBJ databases">
        <title>Lacrimispora xylanolytica sy1, complete genome.</title>
        <authorList>
            <person name="Choi S."/>
        </authorList>
    </citation>
    <scope>NUCLEOTIDE SEQUENCE</scope>
    <source>
        <strain evidence="1">Sy1</strain>
    </source>
</reference>
<sequence length="466" mass="52512">MKKDTYRQIKIDLEMIQEITEFFLSEEINEHGHCMIKGIIADGSQDKLVLENRNDDKIRVFLEDGTTLFTGIAEDISVYLDGDLYKAEINLISATYLMDLDKKSGSYQDKQGTYQEILSQISKAYSGGDIMDSISGGKHIGTLLVQYEETDWEFLKRLASHFHAGILPDSRFGEPKIYFGLKKEAAVEEITSYSYKIEKNLGNYKRLQAVNCDLQTETDAISFKVSSGQFYKTGSCVKFQGKDLFIRKMEAEKVQGEVVFHYWLDTQNGLKKPFLYADKLTGVSLEAKVIKSVKDKVLVKLAIDEKRSGNKPVWEFPYQTMYTAGAEGGWYCMPEPGDQVFIYFPDKKEENAVAENSSRSGENRDASTSDPAIKYFRTIHGKEIRFTKRAVIITCSDGTSITLNEGNGISIESEEGITLSSGKGISINANEAIEFYASDHIRLHCKKSHIKMDTKIDIAGPDVRIN</sequence>
<dbReference type="SUPFAM" id="SSF69279">
    <property type="entry name" value="Phage tail proteins"/>
    <property type="match status" value="1"/>
</dbReference>
<name>A0ABY7ACF2_9FIRM</name>
<gene>
    <name evidence="1" type="ORF">OW255_01570</name>
</gene>
<dbReference type="EMBL" id="CP113524">
    <property type="protein sequence ID" value="WAJ24236.1"/>
    <property type="molecule type" value="Genomic_DNA"/>
</dbReference>
<accession>A0ABY7ACF2</accession>
<dbReference type="Proteomes" id="UP001163115">
    <property type="component" value="Chromosome"/>
</dbReference>
<evidence type="ECO:0000313" key="1">
    <source>
        <dbReference type="EMBL" id="WAJ24236.1"/>
    </source>
</evidence>
<evidence type="ECO:0000313" key="2">
    <source>
        <dbReference type="Proteomes" id="UP001163115"/>
    </source>
</evidence>
<keyword evidence="2" id="KW-1185">Reference proteome</keyword>
<dbReference type="Gene3D" id="3.55.50.10">
    <property type="entry name" value="Baseplate protein-like domains"/>
    <property type="match status" value="1"/>
</dbReference>
<dbReference type="RefSeq" id="WP_268115414.1">
    <property type="nucleotide sequence ID" value="NZ_CP113524.1"/>
</dbReference>
<organism evidence="1 2">
    <name type="scientific">Lacrimispora xylanolytica</name>
    <dbReference type="NCBI Taxonomy" id="29375"/>
    <lineage>
        <taxon>Bacteria</taxon>
        <taxon>Bacillati</taxon>
        <taxon>Bacillota</taxon>
        <taxon>Clostridia</taxon>
        <taxon>Lachnospirales</taxon>
        <taxon>Lachnospiraceae</taxon>
        <taxon>Lacrimispora</taxon>
    </lineage>
</organism>